<organism evidence="1 2">
    <name type="scientific">Bailinhaonella thermotolerans</name>
    <dbReference type="NCBI Taxonomy" id="1070861"/>
    <lineage>
        <taxon>Bacteria</taxon>
        <taxon>Bacillati</taxon>
        <taxon>Actinomycetota</taxon>
        <taxon>Actinomycetes</taxon>
        <taxon>Streptosporangiales</taxon>
        <taxon>Streptosporangiaceae</taxon>
        <taxon>Bailinhaonella</taxon>
    </lineage>
</organism>
<dbReference type="EMBL" id="QZEY01000015">
    <property type="protein sequence ID" value="RJL24582.1"/>
    <property type="molecule type" value="Genomic_DNA"/>
</dbReference>
<keyword evidence="2" id="KW-1185">Reference proteome</keyword>
<evidence type="ECO:0000313" key="2">
    <source>
        <dbReference type="Proteomes" id="UP000265768"/>
    </source>
</evidence>
<sequence length="159" mass="17488">MARFQAASGEFQVVVDLERDARFLPDAIRGERTLFVGAGTVDAYVDFSGLSGDAVTVSPDRTSVTVRLPRAALEKPNLDNKRSYVFARQRGITNRIEEFLSTKPASQQELYILAERKIAEAAAASELRGRAEQNTRLMLENLLKSLGFTQVTVTVPPAT</sequence>
<gene>
    <name evidence="1" type="ORF">D5H75_29910</name>
</gene>
<accession>A0A3A4AYZ0</accession>
<reference evidence="1 2" key="1">
    <citation type="submission" date="2018-09" db="EMBL/GenBank/DDBJ databases">
        <title>YIM 75507 draft genome.</title>
        <authorList>
            <person name="Tang S."/>
            <person name="Feng Y."/>
        </authorList>
    </citation>
    <scope>NUCLEOTIDE SEQUENCE [LARGE SCALE GENOMIC DNA]</scope>
    <source>
        <strain evidence="1 2">YIM 75507</strain>
    </source>
</reference>
<comment type="caution">
    <text evidence="1">The sequence shown here is derived from an EMBL/GenBank/DDBJ whole genome shotgun (WGS) entry which is preliminary data.</text>
</comment>
<proteinExistence type="predicted"/>
<protein>
    <submittedName>
        <fullName evidence="1">DUF4230 domain-containing protein</fullName>
    </submittedName>
</protein>
<name>A0A3A4AYZ0_9ACTN</name>
<dbReference type="OrthoDB" id="3366858at2"/>
<dbReference type="AlphaFoldDB" id="A0A3A4AYZ0"/>
<dbReference type="Pfam" id="PF14014">
    <property type="entry name" value="DUF4230"/>
    <property type="match status" value="1"/>
</dbReference>
<dbReference type="InterPro" id="IPR025324">
    <property type="entry name" value="DUF4230"/>
</dbReference>
<dbReference type="Proteomes" id="UP000265768">
    <property type="component" value="Unassembled WGS sequence"/>
</dbReference>
<evidence type="ECO:0000313" key="1">
    <source>
        <dbReference type="EMBL" id="RJL24582.1"/>
    </source>
</evidence>